<evidence type="ECO:0000256" key="1">
    <source>
        <dbReference type="SAM" id="Phobius"/>
    </source>
</evidence>
<feature type="transmembrane region" description="Helical" evidence="1">
    <location>
        <begin position="120"/>
        <end position="138"/>
    </location>
</feature>
<sequence>MKNEATESDALLSTRRWLMIAGTCVWITTTLLIVQYQWTELSEIEQVLVLCGSALLFAAVALAIVMASRQSKFLWLFPIGQVCFILCAFVASDTSPNWLALTTLSSWLGYFLIALSSRRVGLLFIPIAALVTIAGWTSKPNVVVPGALEVFGGWVVFIQLLGGSTALWWAWNSLRIEARDGDLRTANLESETIYSIAMQERAGHWRKAATHIHESVLNTLRYVLASQNLDRKRLKDELAYVTFGRSTLAKNSGSSTRALAEEVLGSRFESGVVTLVGNIADIPLTGEVFETLRAALVELMRNIDRHSEDKEIALSMTINDQDLLTITLVGGTQKNVNDPPGIGRSTVLGSSLNAIGASLYSGVDENGRPKSSIVVSLSDATSSSPGIQVVGFLPFDKARLLVTAPIATMSLLGSVYFLRTMWLGAGVAEWSAWLGLFGVAIAAVVVVKRRHVRPMVGVAIVLIPALVPSLLVENQFECADSGSIAPLLTISGYSVMIIAAWSGRLAGIIGLAIWAYGGLGLVLRFPSNCRDSVSLALLNSLVVLPIILIVSFIGAKAYRNAADRTRAMRQLEVIERSRAQAADDLNAQLDQAVSTALRELELVADGGEMTDQVRHQLEVQDGRIRSVIQVDPERDGAFAVLMRTLVEEVAELGIRANVKGMVSSHDARPIDSQVDRLLSMLFLANRSNATQVQVFTDGVEDHLVLTVSRSSLRAVGLSPGEHQDLGEIRLQVELGDESIDSAGSYAVILSRKIAVSTK</sequence>
<keyword evidence="1" id="KW-0812">Transmembrane</keyword>
<feature type="transmembrane region" description="Helical" evidence="1">
    <location>
        <begin position="430"/>
        <end position="447"/>
    </location>
</feature>
<accession>A0A6J6MBU7</accession>
<dbReference type="AlphaFoldDB" id="A0A6J6MBU7"/>
<dbReference type="EMBL" id="CAEZVB010000001">
    <property type="protein sequence ID" value="CAB4610894.1"/>
    <property type="molecule type" value="Genomic_DNA"/>
</dbReference>
<keyword evidence="1" id="KW-1133">Transmembrane helix</keyword>
<feature type="transmembrane region" description="Helical" evidence="1">
    <location>
        <begin position="73"/>
        <end position="92"/>
    </location>
</feature>
<feature type="transmembrane region" description="Helical" evidence="1">
    <location>
        <begin position="150"/>
        <end position="171"/>
    </location>
</feature>
<feature type="transmembrane region" description="Helical" evidence="1">
    <location>
        <begin position="484"/>
        <end position="501"/>
    </location>
</feature>
<feature type="transmembrane region" description="Helical" evidence="1">
    <location>
        <begin position="454"/>
        <end position="472"/>
    </location>
</feature>
<gene>
    <name evidence="2" type="ORF">UFOPK1908_00024</name>
    <name evidence="3" type="ORF">UFOPK2282_01112</name>
</gene>
<dbReference type="EMBL" id="CAEZWR010000138">
    <property type="protein sequence ID" value="CAB4671667.1"/>
    <property type="molecule type" value="Genomic_DNA"/>
</dbReference>
<organism evidence="3">
    <name type="scientific">freshwater metagenome</name>
    <dbReference type="NCBI Taxonomy" id="449393"/>
    <lineage>
        <taxon>unclassified sequences</taxon>
        <taxon>metagenomes</taxon>
        <taxon>ecological metagenomes</taxon>
    </lineage>
</organism>
<protein>
    <submittedName>
        <fullName evidence="3">Unannotated protein</fullName>
    </submittedName>
</protein>
<name>A0A6J6MBU7_9ZZZZ</name>
<feature type="transmembrane region" description="Helical" evidence="1">
    <location>
        <begin position="508"/>
        <end position="525"/>
    </location>
</feature>
<proteinExistence type="predicted"/>
<reference evidence="3" key="1">
    <citation type="submission" date="2020-05" db="EMBL/GenBank/DDBJ databases">
        <authorList>
            <person name="Chiriac C."/>
            <person name="Salcher M."/>
            <person name="Ghai R."/>
            <person name="Kavagutti S V."/>
        </authorList>
    </citation>
    <scope>NUCLEOTIDE SEQUENCE</scope>
</reference>
<feature type="transmembrane region" description="Helical" evidence="1">
    <location>
        <begin position="400"/>
        <end position="418"/>
    </location>
</feature>
<evidence type="ECO:0000313" key="3">
    <source>
        <dbReference type="EMBL" id="CAB4671667.1"/>
    </source>
</evidence>
<feature type="transmembrane region" description="Helical" evidence="1">
    <location>
        <begin position="17"/>
        <end position="38"/>
    </location>
</feature>
<keyword evidence="1" id="KW-0472">Membrane</keyword>
<evidence type="ECO:0000313" key="2">
    <source>
        <dbReference type="EMBL" id="CAB4610894.1"/>
    </source>
</evidence>
<feature type="transmembrane region" description="Helical" evidence="1">
    <location>
        <begin position="98"/>
        <end position="115"/>
    </location>
</feature>
<feature type="transmembrane region" description="Helical" evidence="1">
    <location>
        <begin position="44"/>
        <end position="66"/>
    </location>
</feature>
<feature type="transmembrane region" description="Helical" evidence="1">
    <location>
        <begin position="537"/>
        <end position="558"/>
    </location>
</feature>